<dbReference type="SMART" id="SM00320">
    <property type="entry name" value="WD40"/>
    <property type="match status" value="7"/>
</dbReference>
<evidence type="ECO:0000256" key="10">
    <source>
        <dbReference type="ARBA" id="ARBA00023306"/>
    </source>
</evidence>
<evidence type="ECO:0000256" key="8">
    <source>
        <dbReference type="ARBA" id="ARBA00023054"/>
    </source>
</evidence>
<dbReference type="GO" id="GO:0005737">
    <property type="term" value="C:cytoplasm"/>
    <property type="evidence" value="ECO:0007669"/>
    <property type="project" value="UniProtKB-UniRule"/>
</dbReference>
<dbReference type="InterPro" id="IPR036322">
    <property type="entry name" value="WD40_repeat_dom_sf"/>
</dbReference>
<keyword evidence="8 11" id="KW-0175">Coiled coil</keyword>
<dbReference type="EMBL" id="LT635766">
    <property type="protein sequence ID" value="SGZ54063.1"/>
    <property type="molecule type" value="Genomic_DNA"/>
</dbReference>
<comment type="similarity">
    <text evidence="11">Belongs to the WD repeat LIS1/nudF family.</text>
</comment>
<dbReference type="PROSITE" id="PS50294">
    <property type="entry name" value="WD_REPEATS_REGION"/>
    <property type="match status" value="2"/>
</dbReference>
<gene>
    <name evidence="11" type="primary">PAC1</name>
    <name evidence="11" type="synonym">LIS1</name>
    <name evidence="13" type="ORF">SAMEA4029009_CIC11G00000005667</name>
</gene>
<dbReference type="PIRSF" id="PIRSF037647">
    <property type="entry name" value="Dynein_regulator_Lis1"/>
    <property type="match status" value="1"/>
</dbReference>
<comment type="subunit">
    <text evidence="11">Self-associates. Interacts with NDL1 and dynein.</text>
</comment>
<dbReference type="SUPFAM" id="SSF50978">
    <property type="entry name" value="WD40 repeat-like"/>
    <property type="match status" value="1"/>
</dbReference>
<evidence type="ECO:0000256" key="6">
    <source>
        <dbReference type="ARBA" id="ARBA00022737"/>
    </source>
</evidence>
<accession>A0A1L0BRN2</accession>
<keyword evidence="2 11" id="KW-0963">Cytoplasm</keyword>
<dbReference type="GO" id="GO:0000132">
    <property type="term" value="P:establishment of mitotic spindle orientation"/>
    <property type="evidence" value="ECO:0007669"/>
    <property type="project" value="UniProtKB-UniRule"/>
</dbReference>
<dbReference type="Pfam" id="PF23869">
    <property type="entry name" value="Beta-prop_WDR75_1st"/>
    <property type="match status" value="1"/>
</dbReference>
<dbReference type="Gene3D" id="2.130.10.10">
    <property type="entry name" value="YVTN repeat-like/Quinoprotein amine dehydrogenase"/>
    <property type="match status" value="1"/>
</dbReference>
<dbReference type="GO" id="GO:0005875">
    <property type="term" value="C:microtubule associated complex"/>
    <property type="evidence" value="ECO:0007669"/>
    <property type="project" value="UniProtKB-UniRule"/>
</dbReference>
<dbReference type="PANTHER" id="PTHR44129">
    <property type="entry name" value="WD REPEAT-CONTAINING PROTEIN POP1"/>
    <property type="match status" value="1"/>
</dbReference>
<evidence type="ECO:0000256" key="12">
    <source>
        <dbReference type="PROSITE-ProRule" id="PRU00221"/>
    </source>
</evidence>
<evidence type="ECO:0000256" key="4">
    <source>
        <dbReference type="ARBA" id="ARBA00022618"/>
    </source>
</evidence>
<name>A0A1L0BRN2_9ASCO</name>
<keyword evidence="5 11" id="KW-0493">Microtubule</keyword>
<evidence type="ECO:0000313" key="14">
    <source>
        <dbReference type="Proteomes" id="UP000182259"/>
    </source>
</evidence>
<dbReference type="InterPro" id="IPR017252">
    <property type="entry name" value="Dynein_regulator_LIS1"/>
</dbReference>
<keyword evidence="6" id="KW-0677">Repeat</keyword>
<comment type="function">
    <text evidence="11">Positively regulates the activity of the minus-end directed microtubule motor protein dynein. Plays a central role in positioning the mitotic spindle at the bud neck during cell division. Targets cytoplasmic dynein to microtubule plus ends, thereby promoting dynein-mediated microtubule sliding along the bud cortex and consequently the movement of the mitotic spindle to the bud neck.</text>
</comment>
<feature type="repeat" description="WD" evidence="12">
    <location>
        <begin position="487"/>
        <end position="501"/>
    </location>
</feature>
<keyword evidence="1 11" id="KW-0813">Transport</keyword>
<dbReference type="Pfam" id="PF00400">
    <property type="entry name" value="WD40"/>
    <property type="match status" value="2"/>
</dbReference>
<protein>
    <recommendedName>
        <fullName evidence="11">Nuclear distribution protein PAC1</fullName>
    </recommendedName>
    <alternativeName>
        <fullName evidence="11">Lissencephaly-1 homolog</fullName>
        <shortName evidence="11">LIS-1</shortName>
    </alternativeName>
    <alternativeName>
        <fullName evidence="11">nudF homolog</fullName>
    </alternativeName>
</protein>
<feature type="repeat" description="WD" evidence="12">
    <location>
        <begin position="205"/>
        <end position="247"/>
    </location>
</feature>
<dbReference type="GO" id="GO:0005874">
    <property type="term" value="C:microtubule"/>
    <property type="evidence" value="ECO:0007669"/>
    <property type="project" value="UniProtKB-KW"/>
</dbReference>
<dbReference type="GO" id="GO:0051301">
    <property type="term" value="P:cell division"/>
    <property type="evidence" value="ECO:0007669"/>
    <property type="project" value="UniProtKB-KW"/>
</dbReference>
<dbReference type="InterPro" id="IPR019775">
    <property type="entry name" value="WD40_repeat_CS"/>
</dbReference>
<dbReference type="HAMAP" id="MF_03141">
    <property type="entry name" value="lis1"/>
    <property type="match status" value="1"/>
</dbReference>
<evidence type="ECO:0000256" key="9">
    <source>
        <dbReference type="ARBA" id="ARBA00023212"/>
    </source>
</evidence>
<dbReference type="GO" id="GO:0070840">
    <property type="term" value="F:dynein complex binding"/>
    <property type="evidence" value="ECO:0007669"/>
    <property type="project" value="UniProtKB-UniRule"/>
</dbReference>
<dbReference type="GO" id="GO:0000922">
    <property type="term" value="C:spindle pole"/>
    <property type="evidence" value="ECO:0007669"/>
    <property type="project" value="UniProtKB-SubCell"/>
</dbReference>
<keyword evidence="7 11" id="KW-0498">Mitosis</keyword>
<dbReference type="GO" id="GO:0051012">
    <property type="term" value="P:microtubule sliding"/>
    <property type="evidence" value="ECO:0007669"/>
    <property type="project" value="UniProtKB-UniRule"/>
</dbReference>
<sequence length="501" mass="56025">MSSILTSRQTLELHKAILQYLEPLLEDNQLVFKQLVGVLNVENDDAAVPNYLEKKWSTVLRLQKRILDLENEVNSYKSLLDSRPLGTDGLVAKDKINWLPSAPTKKFPTQSSQLVSSVTLHPTLPLVVAGCSDGTLLAWSLAAEDTLIPQKQWNGHTRGINRIRWSLEPVDLANSKTKLYVLALCSSDLSIKIWEGDSFKHVRTLTGHEHTVSGVAFSPTNPTVLYSVSRDKSVKVWDLVNGYCVKTYVGHSDWVRDLDVALVNSSMLLSEMKKSSLGDFIVTCSNDQSVRISHESGTGLALLLGHSHVIETVRFLPMYSNEYLDKFILKNMDRFPTLLEELINDPVYRESLGFKYCVSAGRDNLIKLWLLPPPTLRPHRPPTPATQNNSQGWHIADLVGHLSWVKSLEIHPNGRFLISGADDKTVNIWDLKSLTDTGKISVMKLLSGHEGFVNSVHFAKFELDKSGNKEDTKENLMAAIQKSMRCLFVSGGTDNSVRLWG</sequence>
<feature type="repeat" description="WD" evidence="12">
    <location>
        <begin position="398"/>
        <end position="433"/>
    </location>
</feature>
<keyword evidence="3 12" id="KW-0853">WD repeat</keyword>
<evidence type="ECO:0000256" key="3">
    <source>
        <dbReference type="ARBA" id="ARBA00022574"/>
    </source>
</evidence>
<dbReference type="CDD" id="cd00200">
    <property type="entry name" value="WD40"/>
    <property type="match status" value="1"/>
</dbReference>
<proteinExistence type="inferred from homology"/>
<evidence type="ECO:0000256" key="2">
    <source>
        <dbReference type="ARBA" id="ARBA00022490"/>
    </source>
</evidence>
<dbReference type="AlphaFoldDB" id="A0A1L0BRN2"/>
<keyword evidence="10 11" id="KW-0131">Cell cycle</keyword>
<keyword evidence="4 11" id="KW-0132">Cell division</keyword>
<dbReference type="InterPro" id="IPR015943">
    <property type="entry name" value="WD40/YVTN_repeat-like_dom_sf"/>
</dbReference>
<evidence type="ECO:0000256" key="5">
    <source>
        <dbReference type="ARBA" id="ARBA00022701"/>
    </source>
</evidence>
<dbReference type="SUPFAM" id="SSF109925">
    <property type="entry name" value="Lissencephaly-1 protein (Lis-1, PAF-AH alpha) N-terminal domain"/>
    <property type="match status" value="1"/>
</dbReference>
<dbReference type="PRINTS" id="PR00320">
    <property type="entry name" value="GPROTEINBRPT"/>
</dbReference>
<evidence type="ECO:0000256" key="7">
    <source>
        <dbReference type="ARBA" id="ARBA00022776"/>
    </source>
</evidence>
<reference evidence="13 14" key="1">
    <citation type="submission" date="2016-10" db="EMBL/GenBank/DDBJ databases">
        <authorList>
            <person name="de Groot N.N."/>
        </authorList>
    </citation>
    <scope>NUCLEOTIDE SEQUENCE [LARGE SCALE GENOMIC DNA]</scope>
    <source>
        <strain evidence="13 14">PYCC 4715</strain>
    </source>
</reference>
<keyword evidence="9 11" id="KW-0206">Cytoskeleton</keyword>
<dbReference type="InterPro" id="IPR037190">
    <property type="entry name" value="LIS1_N"/>
</dbReference>
<organism evidence="13 14">
    <name type="scientific">Sungouiella intermedia</name>
    <dbReference type="NCBI Taxonomy" id="45354"/>
    <lineage>
        <taxon>Eukaryota</taxon>
        <taxon>Fungi</taxon>
        <taxon>Dikarya</taxon>
        <taxon>Ascomycota</taxon>
        <taxon>Saccharomycotina</taxon>
        <taxon>Pichiomycetes</taxon>
        <taxon>Metschnikowiaceae</taxon>
        <taxon>Sungouiella</taxon>
    </lineage>
</organism>
<dbReference type="PROSITE" id="PS00678">
    <property type="entry name" value="WD_REPEATS_1"/>
    <property type="match status" value="2"/>
</dbReference>
<dbReference type="Proteomes" id="UP000182259">
    <property type="component" value="Chromosome III"/>
</dbReference>
<dbReference type="InterPro" id="IPR020472">
    <property type="entry name" value="WD40_PAC1"/>
</dbReference>
<dbReference type="InterPro" id="IPR050349">
    <property type="entry name" value="WD_LIS1/nudF_dynein_reg"/>
</dbReference>
<evidence type="ECO:0000256" key="11">
    <source>
        <dbReference type="HAMAP-Rule" id="MF_03141"/>
    </source>
</evidence>
<comment type="subcellular location">
    <subcellularLocation>
        <location evidence="11">Cytoplasm</location>
        <location evidence="11">Cytoskeleton</location>
    </subcellularLocation>
    <subcellularLocation>
        <location evidence="11">Cytoplasm</location>
        <location evidence="11">Cytoskeleton</location>
        <location evidence="11">Spindle pole</location>
    </subcellularLocation>
    <text evidence="11">Localizes to the plus ends of microtubules and the mitotic spindle poles.</text>
</comment>
<dbReference type="InterPro" id="IPR001680">
    <property type="entry name" value="WD40_rpt"/>
</dbReference>
<dbReference type="PROSITE" id="PS50082">
    <property type="entry name" value="WD_REPEATS_2"/>
    <property type="match status" value="3"/>
</dbReference>
<evidence type="ECO:0000256" key="1">
    <source>
        <dbReference type="ARBA" id="ARBA00022448"/>
    </source>
</evidence>
<evidence type="ECO:0000313" key="13">
    <source>
        <dbReference type="EMBL" id="SGZ54063.1"/>
    </source>
</evidence>
<dbReference type="Gene3D" id="1.20.960.30">
    <property type="match status" value="1"/>
</dbReference>